<dbReference type="RefSeq" id="WP_014815885.1">
    <property type="nucleotide sequence ID" value="NC_018027.1"/>
</dbReference>
<dbReference type="eggNOG" id="COG2271">
    <property type="taxonomic scope" value="Bacteria"/>
</dbReference>
<feature type="transmembrane region" description="Helical" evidence="7">
    <location>
        <begin position="273"/>
        <end position="294"/>
    </location>
</feature>
<evidence type="ECO:0000256" key="4">
    <source>
        <dbReference type="ARBA" id="ARBA00022989"/>
    </source>
</evidence>
<dbReference type="STRING" id="710421.Mycch_2637"/>
<evidence type="ECO:0000313" key="10">
    <source>
        <dbReference type="Proteomes" id="UP000006057"/>
    </source>
</evidence>
<dbReference type="OrthoDB" id="6057322at2"/>
<dbReference type="InterPro" id="IPR044770">
    <property type="entry name" value="MFS_spinster-like"/>
</dbReference>
<evidence type="ECO:0000256" key="7">
    <source>
        <dbReference type="SAM" id="Phobius"/>
    </source>
</evidence>
<evidence type="ECO:0000256" key="6">
    <source>
        <dbReference type="SAM" id="MobiDB-lite"/>
    </source>
</evidence>
<keyword evidence="3 7" id="KW-0812">Transmembrane</keyword>
<keyword evidence="10" id="KW-1185">Reference proteome</keyword>
<dbReference type="SUPFAM" id="SSF103473">
    <property type="entry name" value="MFS general substrate transporter"/>
    <property type="match status" value="1"/>
</dbReference>
<sequence length="511" mass="52647">MRHKLFHRVEDGIVGAVGGPARFRVIGLLALVLGLDSANNGTIGAIVVPLKAAFHISNTQVGLLATLSAVVGTAATVPCGALADRVNRTRMLWIAILAWSAAMAVSGAATGYLWLLICRLALGLVVAVAGPVVASLIGDYFAAHERGRIYGFVLAGEMVGAAAGLVVSGGIAGVTWRLGFWWLAAVGLVLAVVVAKFLPEPQRGGGSRIAVGATEVTPAGDGTAEPLTDGDEPETRDRDPVATALTAAHVPSHPQSVLQNDPRKRSLWWAMRYIVSIRTNLALIVASSLGYFFLTGLGTFGMALLRGRFHLGQFTATILVGVIGTGALLGVLSAGRLADWLVGRGHFTARIVVAGTAMLAACVFAAPALASHTLTVMVPLAFVAAIGLGGSNPPLDAARLDIVPSALWGRAEAVRTVLRSASTAIAPLLFGYVSTRLQGPGVQQEGAGSTLGNPTSGAASTAVGLVHTFLIMLIPLLLAAALILLVARRTYPRDVATALGSEDAMQADSRL</sequence>
<dbReference type="Proteomes" id="UP000006057">
    <property type="component" value="Chromosome"/>
</dbReference>
<dbReference type="EMBL" id="CP003053">
    <property type="protein sequence ID" value="AFM17406.1"/>
    <property type="molecule type" value="Genomic_DNA"/>
</dbReference>
<dbReference type="AlphaFoldDB" id="I4BJE9"/>
<dbReference type="GO" id="GO:0005886">
    <property type="term" value="C:plasma membrane"/>
    <property type="evidence" value="ECO:0007669"/>
    <property type="project" value="UniProtKB-SubCell"/>
</dbReference>
<proteinExistence type="predicted"/>
<evidence type="ECO:0000256" key="1">
    <source>
        <dbReference type="ARBA" id="ARBA00004651"/>
    </source>
</evidence>
<dbReference type="InterPro" id="IPR036259">
    <property type="entry name" value="MFS_trans_sf"/>
</dbReference>
<protein>
    <submittedName>
        <fullName evidence="9">Sugar phosphate permease</fullName>
    </submittedName>
</protein>
<reference evidence="9 10" key="1">
    <citation type="submission" date="2012-06" db="EMBL/GenBank/DDBJ databases">
        <title>Complete sequence of chromosome of Mycobacterium chubuense NBB4.</title>
        <authorList>
            <consortium name="US DOE Joint Genome Institute"/>
            <person name="Lucas S."/>
            <person name="Han J."/>
            <person name="Lapidus A."/>
            <person name="Cheng J.-F."/>
            <person name="Goodwin L."/>
            <person name="Pitluck S."/>
            <person name="Peters L."/>
            <person name="Mikhailova N."/>
            <person name="Teshima H."/>
            <person name="Detter J.C."/>
            <person name="Han C."/>
            <person name="Tapia R."/>
            <person name="Land M."/>
            <person name="Hauser L."/>
            <person name="Kyrpides N."/>
            <person name="Ivanova N."/>
            <person name="Pagani I."/>
            <person name="Mattes T."/>
            <person name="Holmes A."/>
            <person name="Rutledge P."/>
            <person name="Paulsen I."/>
            <person name="Coleman N."/>
            <person name="Woyke T."/>
        </authorList>
    </citation>
    <scope>NUCLEOTIDE SEQUENCE [LARGE SCALE GENOMIC DNA]</scope>
    <source>
        <strain evidence="9 10">NBB4</strain>
    </source>
</reference>
<keyword evidence="5 7" id="KW-0472">Membrane</keyword>
<keyword evidence="4 7" id="KW-1133">Transmembrane helix</keyword>
<dbReference type="PANTHER" id="PTHR23505">
    <property type="entry name" value="SPINSTER"/>
    <property type="match status" value="1"/>
</dbReference>
<gene>
    <name evidence="9" type="ordered locus">Mycch_2637</name>
</gene>
<dbReference type="HOGENOM" id="CLU_561212_0_0_11"/>
<feature type="transmembrane region" description="Helical" evidence="7">
    <location>
        <begin position="92"/>
        <end position="114"/>
    </location>
</feature>
<comment type="subcellular location">
    <subcellularLocation>
        <location evidence="1">Cell membrane</location>
        <topology evidence="1">Multi-pass membrane protein</topology>
    </subcellularLocation>
</comment>
<dbReference type="InterPro" id="IPR011701">
    <property type="entry name" value="MFS"/>
</dbReference>
<feature type="transmembrane region" description="Helical" evidence="7">
    <location>
        <begin position="149"/>
        <end position="174"/>
    </location>
</feature>
<accession>I4BJE9</accession>
<organism evidence="9 10">
    <name type="scientific">Mycolicibacterium chubuense (strain NBB4)</name>
    <name type="common">Mycobacterium chubuense</name>
    <dbReference type="NCBI Taxonomy" id="710421"/>
    <lineage>
        <taxon>Bacteria</taxon>
        <taxon>Bacillati</taxon>
        <taxon>Actinomycetota</taxon>
        <taxon>Actinomycetes</taxon>
        <taxon>Mycobacteriales</taxon>
        <taxon>Mycobacteriaceae</taxon>
        <taxon>Mycolicibacterium</taxon>
    </lineage>
</organism>
<feature type="region of interest" description="Disordered" evidence="6">
    <location>
        <begin position="217"/>
        <end position="238"/>
    </location>
</feature>
<evidence type="ECO:0000256" key="5">
    <source>
        <dbReference type="ARBA" id="ARBA00023136"/>
    </source>
</evidence>
<feature type="transmembrane region" description="Helical" evidence="7">
    <location>
        <begin position="120"/>
        <end position="142"/>
    </location>
</feature>
<evidence type="ECO:0000256" key="2">
    <source>
        <dbReference type="ARBA" id="ARBA00022448"/>
    </source>
</evidence>
<dbReference type="GO" id="GO:0022857">
    <property type="term" value="F:transmembrane transporter activity"/>
    <property type="evidence" value="ECO:0007669"/>
    <property type="project" value="InterPro"/>
</dbReference>
<dbReference type="KEGG" id="mcb:Mycch_2637"/>
<keyword evidence="2" id="KW-0813">Transport</keyword>
<dbReference type="PROSITE" id="PS50850">
    <property type="entry name" value="MFS"/>
    <property type="match status" value="1"/>
</dbReference>
<dbReference type="Gene3D" id="1.20.1250.20">
    <property type="entry name" value="MFS general substrate transporter like domains"/>
    <property type="match status" value="1"/>
</dbReference>
<evidence type="ECO:0000259" key="8">
    <source>
        <dbReference type="PROSITE" id="PS50850"/>
    </source>
</evidence>
<evidence type="ECO:0000256" key="3">
    <source>
        <dbReference type="ARBA" id="ARBA00022692"/>
    </source>
</evidence>
<name>I4BJE9_MYCCN</name>
<feature type="transmembrane region" description="Helical" evidence="7">
    <location>
        <begin position="180"/>
        <end position="198"/>
    </location>
</feature>
<feature type="transmembrane region" description="Helical" evidence="7">
    <location>
        <begin position="347"/>
        <end position="370"/>
    </location>
</feature>
<feature type="transmembrane region" description="Helical" evidence="7">
    <location>
        <begin position="314"/>
        <end position="335"/>
    </location>
</feature>
<evidence type="ECO:0000313" key="9">
    <source>
        <dbReference type="EMBL" id="AFM17406.1"/>
    </source>
</evidence>
<dbReference type="PATRIC" id="fig|710421.3.peg.2633"/>
<dbReference type="PANTHER" id="PTHR23505:SF79">
    <property type="entry name" value="PROTEIN SPINSTER"/>
    <property type="match status" value="1"/>
</dbReference>
<dbReference type="Pfam" id="PF07690">
    <property type="entry name" value="MFS_1"/>
    <property type="match status" value="1"/>
</dbReference>
<dbReference type="InterPro" id="IPR020846">
    <property type="entry name" value="MFS_dom"/>
</dbReference>
<feature type="transmembrane region" description="Helical" evidence="7">
    <location>
        <begin position="465"/>
        <end position="487"/>
    </location>
</feature>
<feature type="domain" description="Major facilitator superfamily (MFS) profile" evidence="8">
    <location>
        <begin position="25"/>
        <end position="491"/>
    </location>
</feature>